<name>A0A5N5QPF1_9AGAM</name>
<dbReference type="OrthoDB" id="3204596at2759"/>
<reference evidence="1 2" key="1">
    <citation type="journal article" date="2019" name="Fungal Biol. Biotechnol.">
        <title>Draft genome sequence of fastidious pathogen Ceratobasidium theobromae, which causes vascular-streak dieback in Theobroma cacao.</title>
        <authorList>
            <person name="Ali S.S."/>
            <person name="Asman A."/>
            <person name="Shao J."/>
            <person name="Firmansyah A.P."/>
            <person name="Susilo A.W."/>
            <person name="Rosmana A."/>
            <person name="McMahon P."/>
            <person name="Junaid M."/>
            <person name="Guest D."/>
            <person name="Kheng T.Y."/>
            <person name="Meinhardt L.W."/>
            <person name="Bailey B.A."/>
        </authorList>
    </citation>
    <scope>NUCLEOTIDE SEQUENCE [LARGE SCALE GENOMIC DNA]</scope>
    <source>
        <strain evidence="1 2">CT2</strain>
    </source>
</reference>
<gene>
    <name evidence="1" type="ORF">CTheo_3112</name>
</gene>
<sequence length="117" mass="12939">MTRSLDLSHHTKATFSLTGPEDVMTIITPEIKKRYAGKRAFTSPWMESSLQPISGTLNYKHESHLSGESDATVEITDDKLVIEFRLVEGGKGLEDVVVATVSTTPILFDRSRLGFAK</sequence>
<protein>
    <submittedName>
        <fullName evidence="1">Uncharacterized protein</fullName>
    </submittedName>
</protein>
<comment type="caution">
    <text evidence="1">The sequence shown here is derived from an EMBL/GenBank/DDBJ whole genome shotgun (WGS) entry which is preliminary data.</text>
</comment>
<dbReference type="AlphaFoldDB" id="A0A5N5QPF1"/>
<evidence type="ECO:0000313" key="1">
    <source>
        <dbReference type="EMBL" id="KAB5593478.1"/>
    </source>
</evidence>
<organism evidence="1 2">
    <name type="scientific">Ceratobasidium theobromae</name>
    <dbReference type="NCBI Taxonomy" id="1582974"/>
    <lineage>
        <taxon>Eukaryota</taxon>
        <taxon>Fungi</taxon>
        <taxon>Dikarya</taxon>
        <taxon>Basidiomycota</taxon>
        <taxon>Agaricomycotina</taxon>
        <taxon>Agaricomycetes</taxon>
        <taxon>Cantharellales</taxon>
        <taxon>Ceratobasidiaceae</taxon>
        <taxon>Ceratobasidium</taxon>
    </lineage>
</organism>
<evidence type="ECO:0000313" key="2">
    <source>
        <dbReference type="Proteomes" id="UP000383932"/>
    </source>
</evidence>
<dbReference type="EMBL" id="SSOP01000037">
    <property type="protein sequence ID" value="KAB5593478.1"/>
    <property type="molecule type" value="Genomic_DNA"/>
</dbReference>
<accession>A0A5N5QPF1</accession>
<proteinExistence type="predicted"/>
<dbReference type="Proteomes" id="UP000383932">
    <property type="component" value="Unassembled WGS sequence"/>
</dbReference>
<keyword evidence="2" id="KW-1185">Reference proteome</keyword>